<reference evidence="2 3" key="1">
    <citation type="submission" date="2023-07" db="EMBL/GenBank/DDBJ databases">
        <title>Genomic Encyclopedia of Type Strains, Phase IV (KMG-IV): sequencing the most valuable type-strain genomes for metagenomic binning, comparative biology and taxonomic classification.</title>
        <authorList>
            <person name="Goeker M."/>
        </authorList>
    </citation>
    <scope>NUCLEOTIDE SEQUENCE [LARGE SCALE GENOMIC DNA]</scope>
    <source>
        <strain evidence="2 3">DSM 19013</strain>
    </source>
</reference>
<sequence length="111" mass="12585">MPKTRPAYPAEFRRQMVDLVRAGRDPTDLAREFEPARQTIQNWVAEADRSEGRREAKPPPADPGLTATERDELARLRREVRQLKLERDILSRATAWFARETGVLPSGSSGS</sequence>
<name>A0ABU0I7J3_9HYPH</name>
<dbReference type="SUPFAM" id="SSF46689">
    <property type="entry name" value="Homeodomain-like"/>
    <property type="match status" value="1"/>
</dbReference>
<organism evidence="2 3">
    <name type="scientific">Methylobacterium aerolatum</name>
    <dbReference type="NCBI Taxonomy" id="418708"/>
    <lineage>
        <taxon>Bacteria</taxon>
        <taxon>Pseudomonadati</taxon>
        <taxon>Pseudomonadota</taxon>
        <taxon>Alphaproteobacteria</taxon>
        <taxon>Hyphomicrobiales</taxon>
        <taxon>Methylobacteriaceae</taxon>
        <taxon>Methylobacterium</taxon>
    </lineage>
</organism>
<dbReference type="InterPro" id="IPR002514">
    <property type="entry name" value="Transposase_8"/>
</dbReference>
<feature type="region of interest" description="Disordered" evidence="1">
    <location>
        <begin position="44"/>
        <end position="70"/>
    </location>
</feature>
<protein>
    <submittedName>
        <fullName evidence="2">Transposase</fullName>
    </submittedName>
</protein>
<dbReference type="Proteomes" id="UP001231124">
    <property type="component" value="Unassembled WGS sequence"/>
</dbReference>
<dbReference type="Gene3D" id="1.10.10.60">
    <property type="entry name" value="Homeodomain-like"/>
    <property type="match status" value="1"/>
</dbReference>
<dbReference type="InterPro" id="IPR009057">
    <property type="entry name" value="Homeodomain-like_sf"/>
</dbReference>
<keyword evidence="3" id="KW-1185">Reference proteome</keyword>
<gene>
    <name evidence="2" type="ORF">QO012_004582</name>
</gene>
<evidence type="ECO:0000313" key="2">
    <source>
        <dbReference type="EMBL" id="MDQ0450057.1"/>
    </source>
</evidence>
<dbReference type="Pfam" id="PF01527">
    <property type="entry name" value="HTH_Tnp_1"/>
    <property type="match status" value="1"/>
</dbReference>
<comment type="caution">
    <text evidence="2">The sequence shown here is derived from an EMBL/GenBank/DDBJ whole genome shotgun (WGS) entry which is preliminary data.</text>
</comment>
<evidence type="ECO:0000256" key="1">
    <source>
        <dbReference type="SAM" id="MobiDB-lite"/>
    </source>
</evidence>
<dbReference type="EMBL" id="JAUSVP010000029">
    <property type="protein sequence ID" value="MDQ0450057.1"/>
    <property type="molecule type" value="Genomic_DNA"/>
</dbReference>
<evidence type="ECO:0000313" key="3">
    <source>
        <dbReference type="Proteomes" id="UP001231124"/>
    </source>
</evidence>
<accession>A0ABU0I7J3</accession>
<proteinExistence type="predicted"/>
<feature type="compositionally biased region" description="Basic and acidic residues" evidence="1">
    <location>
        <begin position="46"/>
        <end position="57"/>
    </location>
</feature>